<sequence>MRRIGLIGLLLVSICLAGIVRPVQAQQEDRQEHDYVGFYGMDPETFDYLYTYKTVDSLHFANFIDGLLEHDTYGNLVGAMATHWEGNEDSTIWRFDLRQGVYWYTDEGEEYAEVTAQDFVTGLQHAADFQSQTLYLVQSVIKNLDAYVNGEIPFSEVGVKAVDKYTLEYQLNQPTPYFPTMTTYSILLPVNQSFLESKGLGCKLGEPEYSSCQFGVAKPESILYNGAYFLKNFTSKSIIEYEANPNYWDRDSVYIPNVKLIYCQQADPTTLFLAFDRGEIVSAPLDVNNPPLVKSAREKYGDSIFVTDTNGSVAFATFVFNRQQYHSPLDSRQDVSPKTNQQKADTKAAILNTSFRRAIMRAIDTESINMQLVGEELKKISLRNTLTQPTFVQTSDGDFYGKLVSNSLNGLNPILYPQQMSLDDGQMAFFNPEQAKEQLAIAKQELIAQGVTFPIYLDVIINSESDGSFRSAQALKQSIEQHLEGEVLINLIMSSRENLLASKTAELVNTDLVFSAGWSPDYGDPKSYLDILDPDNGDLLKSFGLNRSAIQSQEEKELKEQIGLYVFKELKEAANLEVRDMDKRYERYADAEAYALDQAYFIPLYASGGSYAVSRIIPYTKSYSPYGLSPMKFKRMQLSDRIVTLEERNKRYEKWSTVRQEQLKSKSINGAVEN</sequence>
<dbReference type="Gene3D" id="3.90.76.10">
    <property type="entry name" value="Dipeptide-binding Protein, Domain 1"/>
    <property type="match status" value="1"/>
</dbReference>
<dbReference type="PIRSF" id="PIRSF002741">
    <property type="entry name" value="MppA"/>
    <property type="match status" value="1"/>
</dbReference>
<proteinExistence type="inferred from homology"/>
<accession>A0A9Q9CJI5</accession>
<dbReference type="GO" id="GO:0030313">
    <property type="term" value="C:cell envelope"/>
    <property type="evidence" value="ECO:0007669"/>
    <property type="project" value="UniProtKB-SubCell"/>
</dbReference>
<organism evidence="7 8">
    <name type="scientific">Turicibacter bilis</name>
    <dbReference type="NCBI Taxonomy" id="2735723"/>
    <lineage>
        <taxon>Bacteria</taxon>
        <taxon>Bacillati</taxon>
        <taxon>Bacillota</taxon>
        <taxon>Erysipelotrichia</taxon>
        <taxon>Erysipelotrichales</taxon>
        <taxon>Turicibacteraceae</taxon>
        <taxon>Turicibacter</taxon>
    </lineage>
</organism>
<dbReference type="AlphaFoldDB" id="A0A9Q9CJI5"/>
<evidence type="ECO:0000256" key="4">
    <source>
        <dbReference type="ARBA" id="ARBA00022729"/>
    </source>
</evidence>
<dbReference type="CDD" id="cd08504">
    <property type="entry name" value="PBP2_OppA"/>
    <property type="match status" value="1"/>
</dbReference>
<dbReference type="GO" id="GO:0042597">
    <property type="term" value="C:periplasmic space"/>
    <property type="evidence" value="ECO:0007669"/>
    <property type="project" value="UniProtKB-ARBA"/>
</dbReference>
<dbReference type="GO" id="GO:1904680">
    <property type="term" value="F:peptide transmembrane transporter activity"/>
    <property type="evidence" value="ECO:0007669"/>
    <property type="project" value="TreeGrafter"/>
</dbReference>
<dbReference type="RefSeq" id="WP_212724546.1">
    <property type="nucleotide sequence ID" value="NZ_CP071250.1"/>
</dbReference>
<dbReference type="InterPro" id="IPR039424">
    <property type="entry name" value="SBP_5"/>
</dbReference>
<evidence type="ECO:0000259" key="6">
    <source>
        <dbReference type="Pfam" id="PF00496"/>
    </source>
</evidence>
<dbReference type="Gene3D" id="3.40.190.10">
    <property type="entry name" value="Periplasmic binding protein-like II"/>
    <property type="match status" value="1"/>
</dbReference>
<evidence type="ECO:0000256" key="5">
    <source>
        <dbReference type="SAM" id="SignalP"/>
    </source>
</evidence>
<name>A0A9Q9CJI5_9FIRM</name>
<dbReference type="EMBL" id="CP071250">
    <property type="protein sequence ID" value="UUF09695.1"/>
    <property type="molecule type" value="Genomic_DNA"/>
</dbReference>
<dbReference type="Gene3D" id="3.10.105.10">
    <property type="entry name" value="Dipeptide-binding Protein, Domain 3"/>
    <property type="match status" value="1"/>
</dbReference>
<evidence type="ECO:0000256" key="2">
    <source>
        <dbReference type="ARBA" id="ARBA00005695"/>
    </source>
</evidence>
<dbReference type="GO" id="GO:0043190">
    <property type="term" value="C:ATP-binding cassette (ABC) transporter complex"/>
    <property type="evidence" value="ECO:0007669"/>
    <property type="project" value="InterPro"/>
</dbReference>
<protein>
    <submittedName>
        <fullName evidence="7">Peptide ABC transporter substrate-binding protein</fullName>
    </submittedName>
</protein>
<dbReference type="SUPFAM" id="SSF53850">
    <property type="entry name" value="Periplasmic binding protein-like II"/>
    <property type="match status" value="1"/>
</dbReference>
<dbReference type="GO" id="GO:0015833">
    <property type="term" value="P:peptide transport"/>
    <property type="evidence" value="ECO:0007669"/>
    <property type="project" value="TreeGrafter"/>
</dbReference>
<dbReference type="InterPro" id="IPR030678">
    <property type="entry name" value="Peptide/Ni-bd"/>
</dbReference>
<dbReference type="PANTHER" id="PTHR30290:SF10">
    <property type="entry name" value="PERIPLASMIC OLIGOPEPTIDE-BINDING PROTEIN-RELATED"/>
    <property type="match status" value="1"/>
</dbReference>
<gene>
    <name evidence="7" type="ORF">J0J70_06935</name>
</gene>
<evidence type="ECO:0000256" key="3">
    <source>
        <dbReference type="ARBA" id="ARBA00022448"/>
    </source>
</evidence>
<dbReference type="InterPro" id="IPR000914">
    <property type="entry name" value="SBP_5_dom"/>
</dbReference>
<feature type="domain" description="Solute-binding protein family 5" evidence="6">
    <location>
        <begin position="76"/>
        <end position="533"/>
    </location>
</feature>
<keyword evidence="4 5" id="KW-0732">Signal</keyword>
<feature type="signal peptide" evidence="5">
    <location>
        <begin position="1"/>
        <end position="25"/>
    </location>
</feature>
<keyword evidence="3" id="KW-0813">Transport</keyword>
<dbReference type="PANTHER" id="PTHR30290">
    <property type="entry name" value="PERIPLASMIC BINDING COMPONENT OF ABC TRANSPORTER"/>
    <property type="match status" value="1"/>
</dbReference>
<comment type="subcellular location">
    <subcellularLocation>
        <location evidence="1">Cell envelope</location>
    </subcellularLocation>
</comment>
<evidence type="ECO:0000313" key="7">
    <source>
        <dbReference type="EMBL" id="UUF09695.1"/>
    </source>
</evidence>
<dbReference type="Pfam" id="PF00496">
    <property type="entry name" value="SBP_bac_5"/>
    <property type="match status" value="1"/>
</dbReference>
<evidence type="ECO:0000256" key="1">
    <source>
        <dbReference type="ARBA" id="ARBA00004196"/>
    </source>
</evidence>
<dbReference type="Proteomes" id="UP001058072">
    <property type="component" value="Chromosome"/>
</dbReference>
<reference evidence="7" key="1">
    <citation type="submission" date="2021-03" db="EMBL/GenBank/DDBJ databases">
        <title>Comparative Genomics and Metabolomics in the genus Turicibacter.</title>
        <authorList>
            <person name="Maki J."/>
            <person name="Looft T."/>
        </authorList>
    </citation>
    <scope>NUCLEOTIDE SEQUENCE</scope>
    <source>
        <strain evidence="7">ISU324</strain>
    </source>
</reference>
<comment type="similarity">
    <text evidence="2">Belongs to the bacterial solute-binding protein 5 family.</text>
</comment>
<feature type="chain" id="PRO_5040410833" evidence="5">
    <location>
        <begin position="26"/>
        <end position="674"/>
    </location>
</feature>
<evidence type="ECO:0000313" key="8">
    <source>
        <dbReference type="Proteomes" id="UP001058072"/>
    </source>
</evidence>